<reference evidence="1" key="1">
    <citation type="journal article" date="2021" name="Genome Biol. Evol.">
        <title>A High-Quality Reference Genome for a Parasitic Bivalve with Doubly Uniparental Inheritance (Bivalvia: Unionida).</title>
        <authorList>
            <person name="Smith C.H."/>
        </authorList>
    </citation>
    <scope>NUCLEOTIDE SEQUENCE</scope>
    <source>
        <strain evidence="1">CHS0354</strain>
    </source>
</reference>
<dbReference type="EMBL" id="JAEAOA010002071">
    <property type="protein sequence ID" value="KAK3580449.1"/>
    <property type="molecule type" value="Genomic_DNA"/>
</dbReference>
<organism evidence="1 2">
    <name type="scientific">Potamilus streckersoni</name>
    <dbReference type="NCBI Taxonomy" id="2493646"/>
    <lineage>
        <taxon>Eukaryota</taxon>
        <taxon>Metazoa</taxon>
        <taxon>Spiralia</taxon>
        <taxon>Lophotrochozoa</taxon>
        <taxon>Mollusca</taxon>
        <taxon>Bivalvia</taxon>
        <taxon>Autobranchia</taxon>
        <taxon>Heteroconchia</taxon>
        <taxon>Palaeoheterodonta</taxon>
        <taxon>Unionida</taxon>
        <taxon>Unionoidea</taxon>
        <taxon>Unionidae</taxon>
        <taxon>Ambleminae</taxon>
        <taxon>Lampsilini</taxon>
        <taxon>Potamilus</taxon>
    </lineage>
</organism>
<protein>
    <submittedName>
        <fullName evidence="1">Uncharacterized protein</fullName>
    </submittedName>
</protein>
<proteinExistence type="predicted"/>
<sequence>MKDFAIRAHIDGANDALEKGDIILANTSGIKISSLEENMQQSSVRAILLDKDDMTNKDYASRLFQNSVEIAQNVQISHGNEKAFIVIPTEQSVIPSHLCYLPRLLLGILFK</sequence>
<evidence type="ECO:0000313" key="2">
    <source>
        <dbReference type="Proteomes" id="UP001195483"/>
    </source>
</evidence>
<keyword evidence="2" id="KW-1185">Reference proteome</keyword>
<accession>A0AAE0RVL8</accession>
<comment type="caution">
    <text evidence="1">The sequence shown here is derived from an EMBL/GenBank/DDBJ whole genome shotgun (WGS) entry which is preliminary data.</text>
</comment>
<dbReference type="AlphaFoldDB" id="A0AAE0RVL8"/>
<dbReference type="Proteomes" id="UP001195483">
    <property type="component" value="Unassembled WGS sequence"/>
</dbReference>
<reference evidence="1" key="3">
    <citation type="submission" date="2023-05" db="EMBL/GenBank/DDBJ databases">
        <authorList>
            <person name="Smith C.H."/>
        </authorList>
    </citation>
    <scope>NUCLEOTIDE SEQUENCE</scope>
    <source>
        <strain evidence="1">CHS0354</strain>
        <tissue evidence="1">Mantle</tissue>
    </source>
</reference>
<gene>
    <name evidence="1" type="ORF">CHS0354_035492</name>
</gene>
<evidence type="ECO:0000313" key="1">
    <source>
        <dbReference type="EMBL" id="KAK3580449.1"/>
    </source>
</evidence>
<name>A0AAE0RVL8_9BIVA</name>
<reference evidence="1" key="2">
    <citation type="journal article" date="2021" name="Genome Biol. Evol.">
        <title>Developing a high-quality reference genome for a parasitic bivalve with doubly uniparental inheritance (Bivalvia: Unionida).</title>
        <authorList>
            <person name="Smith C.H."/>
        </authorList>
    </citation>
    <scope>NUCLEOTIDE SEQUENCE</scope>
    <source>
        <strain evidence="1">CHS0354</strain>
        <tissue evidence="1">Mantle</tissue>
    </source>
</reference>